<dbReference type="AlphaFoldDB" id="A0A9D3ZEH7"/>
<name>A0A9D3ZEH7_9ROSI</name>
<dbReference type="PANTHER" id="PTHR33116:SF86">
    <property type="entry name" value="REVERSE TRANSCRIPTASE DOMAIN-CONTAINING PROTEIN"/>
    <property type="match status" value="1"/>
</dbReference>
<dbReference type="PANTHER" id="PTHR33116">
    <property type="entry name" value="REVERSE TRANSCRIPTASE ZINC-BINDING DOMAIN-CONTAINING PROTEIN-RELATED-RELATED"/>
    <property type="match status" value="1"/>
</dbReference>
<keyword evidence="2" id="KW-1185">Reference proteome</keyword>
<organism evidence="1 2">
    <name type="scientific">Gossypium stocksii</name>
    <dbReference type="NCBI Taxonomy" id="47602"/>
    <lineage>
        <taxon>Eukaryota</taxon>
        <taxon>Viridiplantae</taxon>
        <taxon>Streptophyta</taxon>
        <taxon>Embryophyta</taxon>
        <taxon>Tracheophyta</taxon>
        <taxon>Spermatophyta</taxon>
        <taxon>Magnoliopsida</taxon>
        <taxon>eudicotyledons</taxon>
        <taxon>Gunneridae</taxon>
        <taxon>Pentapetalae</taxon>
        <taxon>rosids</taxon>
        <taxon>malvids</taxon>
        <taxon>Malvales</taxon>
        <taxon>Malvaceae</taxon>
        <taxon>Malvoideae</taxon>
        <taxon>Gossypium</taxon>
    </lineage>
</organism>
<gene>
    <name evidence="1" type="ORF">J1N35_042898</name>
</gene>
<dbReference type="EMBL" id="JAIQCV010000013">
    <property type="protein sequence ID" value="KAH1030724.1"/>
    <property type="molecule type" value="Genomic_DNA"/>
</dbReference>
<evidence type="ECO:0000313" key="1">
    <source>
        <dbReference type="EMBL" id="KAH1030724.1"/>
    </source>
</evidence>
<proteinExistence type="predicted"/>
<evidence type="ECO:0000313" key="2">
    <source>
        <dbReference type="Proteomes" id="UP000828251"/>
    </source>
</evidence>
<sequence>MQILWNGVPLSKFRLARGIRQGCPLFPYLFVLCMDWFGQAVHSTISEGVDATVADSISYSFGFQEVQNIGHYFGVPLFHKRVTNNTMHFVVEKVRGRIQSWDLKRLPTAGCITLAQSVLMSIPSYFMQSMLIPRKVWMKMRIW</sequence>
<protein>
    <recommendedName>
        <fullName evidence="3">Reverse transcriptase domain-containing protein</fullName>
    </recommendedName>
</protein>
<comment type="caution">
    <text evidence="1">The sequence shown here is derived from an EMBL/GenBank/DDBJ whole genome shotgun (WGS) entry which is preliminary data.</text>
</comment>
<dbReference type="Proteomes" id="UP000828251">
    <property type="component" value="Unassembled WGS sequence"/>
</dbReference>
<evidence type="ECO:0008006" key="3">
    <source>
        <dbReference type="Google" id="ProtNLM"/>
    </source>
</evidence>
<reference evidence="1 2" key="1">
    <citation type="journal article" date="2021" name="Plant Biotechnol. J.">
        <title>Multi-omics assisted identification of the key and species-specific regulatory components of drought-tolerant mechanisms in Gossypium stocksii.</title>
        <authorList>
            <person name="Yu D."/>
            <person name="Ke L."/>
            <person name="Zhang D."/>
            <person name="Wu Y."/>
            <person name="Sun Y."/>
            <person name="Mei J."/>
            <person name="Sun J."/>
            <person name="Sun Y."/>
        </authorList>
    </citation>
    <scope>NUCLEOTIDE SEQUENCE [LARGE SCALE GENOMIC DNA]</scope>
    <source>
        <strain evidence="2">cv. E1</strain>
        <tissue evidence="1">Leaf</tissue>
    </source>
</reference>
<accession>A0A9D3ZEH7</accession>
<dbReference type="OrthoDB" id="1728428at2759"/>